<reference evidence="1" key="1">
    <citation type="submission" date="2023-03" db="EMBL/GenBank/DDBJ databases">
        <title>Massive genome expansion in bonnet fungi (Mycena s.s.) driven by repeated elements and novel gene families across ecological guilds.</title>
        <authorList>
            <consortium name="Lawrence Berkeley National Laboratory"/>
            <person name="Harder C.B."/>
            <person name="Miyauchi S."/>
            <person name="Viragh M."/>
            <person name="Kuo A."/>
            <person name="Thoen E."/>
            <person name="Andreopoulos B."/>
            <person name="Lu D."/>
            <person name="Skrede I."/>
            <person name="Drula E."/>
            <person name="Henrissat B."/>
            <person name="Morin E."/>
            <person name="Kohler A."/>
            <person name="Barry K."/>
            <person name="LaButti K."/>
            <person name="Morin E."/>
            <person name="Salamov A."/>
            <person name="Lipzen A."/>
            <person name="Mereny Z."/>
            <person name="Hegedus B."/>
            <person name="Baldrian P."/>
            <person name="Stursova M."/>
            <person name="Weitz H."/>
            <person name="Taylor A."/>
            <person name="Grigoriev I.V."/>
            <person name="Nagy L.G."/>
            <person name="Martin F."/>
            <person name="Kauserud H."/>
        </authorList>
    </citation>
    <scope>NUCLEOTIDE SEQUENCE</scope>
    <source>
        <strain evidence="1">CBHHK067</strain>
    </source>
</reference>
<name>A0AAD7FN39_MYCRO</name>
<proteinExistence type="predicted"/>
<dbReference type="AlphaFoldDB" id="A0AAD7FN39"/>
<gene>
    <name evidence="1" type="ORF">B0H17DRAFT_1150402</name>
</gene>
<keyword evidence="2" id="KW-1185">Reference proteome</keyword>
<accession>A0AAD7FN39</accession>
<evidence type="ECO:0000313" key="2">
    <source>
        <dbReference type="Proteomes" id="UP001221757"/>
    </source>
</evidence>
<dbReference type="Proteomes" id="UP001221757">
    <property type="component" value="Unassembled WGS sequence"/>
</dbReference>
<protein>
    <submittedName>
        <fullName evidence="1">Uncharacterized protein</fullName>
    </submittedName>
</protein>
<organism evidence="1 2">
    <name type="scientific">Mycena rosella</name>
    <name type="common">Pink bonnet</name>
    <name type="synonym">Agaricus rosellus</name>
    <dbReference type="NCBI Taxonomy" id="1033263"/>
    <lineage>
        <taxon>Eukaryota</taxon>
        <taxon>Fungi</taxon>
        <taxon>Dikarya</taxon>
        <taxon>Basidiomycota</taxon>
        <taxon>Agaricomycotina</taxon>
        <taxon>Agaricomycetes</taxon>
        <taxon>Agaricomycetidae</taxon>
        <taxon>Agaricales</taxon>
        <taxon>Marasmiineae</taxon>
        <taxon>Mycenaceae</taxon>
        <taxon>Mycena</taxon>
    </lineage>
</organism>
<dbReference type="EMBL" id="JARKIE010000527">
    <property type="protein sequence ID" value="KAJ7629890.1"/>
    <property type="molecule type" value="Genomic_DNA"/>
</dbReference>
<sequence>MKVSLFYTAPFPLATRSHLESILSTASGTLQYEPICDPVLEGFSPSDIFKRLGFSLPPPGYALVADNRTLTELHSNAAPTVLVVSPWCTTPQEQWQLYNGPGDLSLLTPYVRLALLAALAEESASLDPYKEDYYWTVPRVREYTAKLWVMKTLRADAAGAAYACAGYEKDVKEMHALYSTEAAKTGGVFRGLLH</sequence>
<evidence type="ECO:0000313" key="1">
    <source>
        <dbReference type="EMBL" id="KAJ7629890.1"/>
    </source>
</evidence>
<comment type="caution">
    <text evidence="1">The sequence shown here is derived from an EMBL/GenBank/DDBJ whole genome shotgun (WGS) entry which is preliminary data.</text>
</comment>